<dbReference type="EC" id="2.3.1.48" evidence="2"/>
<dbReference type="PROSITE" id="PS51727">
    <property type="entry name" value="CBP_P300_HAT"/>
    <property type="match status" value="1"/>
</dbReference>
<feature type="domain" description="CBP/p300-type HAT" evidence="12">
    <location>
        <begin position="1"/>
        <end position="70"/>
    </location>
</feature>
<dbReference type="InterPro" id="IPR031162">
    <property type="entry name" value="CBP_P300_HAT"/>
</dbReference>
<evidence type="ECO:0000256" key="10">
    <source>
        <dbReference type="ARBA" id="ARBA00023242"/>
    </source>
</evidence>
<keyword evidence="5" id="KW-0863">Zinc-finger</keyword>
<keyword evidence="14" id="KW-1185">Reference proteome</keyword>
<evidence type="ECO:0000256" key="9">
    <source>
        <dbReference type="ARBA" id="ARBA00023163"/>
    </source>
</evidence>
<dbReference type="Proteomes" id="UP000222542">
    <property type="component" value="Unassembled WGS sequence"/>
</dbReference>
<protein>
    <recommendedName>
        <fullName evidence="2">histone acetyltransferase</fullName>
        <ecNumber evidence="2">2.3.1.48</ecNumber>
    </recommendedName>
</protein>
<dbReference type="PANTHER" id="PTHR13808">
    <property type="entry name" value="CBP/P300-RELATED"/>
    <property type="match status" value="1"/>
</dbReference>
<gene>
    <name evidence="13" type="ORF">T459_13968</name>
</gene>
<comment type="catalytic activity">
    <reaction evidence="11">
        <text>L-lysyl-[protein] + acetyl-CoA = N(6)-acetyl-L-lysyl-[protein] + CoA + H(+)</text>
        <dbReference type="Rhea" id="RHEA:45948"/>
        <dbReference type="Rhea" id="RHEA-COMP:9752"/>
        <dbReference type="Rhea" id="RHEA-COMP:10731"/>
        <dbReference type="ChEBI" id="CHEBI:15378"/>
        <dbReference type="ChEBI" id="CHEBI:29969"/>
        <dbReference type="ChEBI" id="CHEBI:57287"/>
        <dbReference type="ChEBI" id="CHEBI:57288"/>
        <dbReference type="ChEBI" id="CHEBI:61930"/>
        <dbReference type="EC" id="2.3.1.48"/>
    </reaction>
</comment>
<comment type="subcellular location">
    <subcellularLocation>
        <location evidence="1">Nucleus</location>
    </subcellularLocation>
</comment>
<evidence type="ECO:0000256" key="1">
    <source>
        <dbReference type="ARBA" id="ARBA00004123"/>
    </source>
</evidence>
<evidence type="ECO:0000256" key="8">
    <source>
        <dbReference type="ARBA" id="ARBA00023015"/>
    </source>
</evidence>
<sequence length="216" mass="25139">MKKFNEIFQSEIDEIPHNTKDEDEILESEFFETRHDFWRLCQEHHCQYDTQRHAKHSTMMVLYYLHNPTAPAFRDICYLDIEASQGWRCEVCADYDVFNACYQKDGVDHSHKLTNHPSSAEHDAQNKEARQALDLLVETEKKIRDAERYPINQTDKHKLFQGYQCEVYTDLAEAEVKKEIFLLHGAIIILLAAILSKAACHLPASLSRLITSITVI</sequence>
<evidence type="ECO:0000256" key="11">
    <source>
        <dbReference type="ARBA" id="ARBA00048017"/>
    </source>
</evidence>
<keyword evidence="7" id="KW-0156">Chromatin regulator</keyword>
<organism evidence="13 14">
    <name type="scientific">Capsicum annuum</name>
    <name type="common">Capsicum pepper</name>
    <dbReference type="NCBI Taxonomy" id="4072"/>
    <lineage>
        <taxon>Eukaryota</taxon>
        <taxon>Viridiplantae</taxon>
        <taxon>Streptophyta</taxon>
        <taxon>Embryophyta</taxon>
        <taxon>Tracheophyta</taxon>
        <taxon>Spermatophyta</taxon>
        <taxon>Magnoliopsida</taxon>
        <taxon>eudicotyledons</taxon>
        <taxon>Gunneridae</taxon>
        <taxon>Pentapetalae</taxon>
        <taxon>asterids</taxon>
        <taxon>lamiids</taxon>
        <taxon>Solanales</taxon>
        <taxon>Solanaceae</taxon>
        <taxon>Solanoideae</taxon>
        <taxon>Capsiceae</taxon>
        <taxon>Capsicum</taxon>
    </lineage>
</organism>
<evidence type="ECO:0000256" key="7">
    <source>
        <dbReference type="ARBA" id="ARBA00022853"/>
    </source>
</evidence>
<dbReference type="GO" id="GO:0005634">
    <property type="term" value="C:nucleus"/>
    <property type="evidence" value="ECO:0007669"/>
    <property type="project" value="UniProtKB-SubCell"/>
</dbReference>
<dbReference type="InterPro" id="IPR043145">
    <property type="entry name" value="Znf_ZZ_sf"/>
</dbReference>
<evidence type="ECO:0000259" key="12">
    <source>
        <dbReference type="PROSITE" id="PS51727"/>
    </source>
</evidence>
<evidence type="ECO:0000313" key="13">
    <source>
        <dbReference type="EMBL" id="PHT80953.1"/>
    </source>
</evidence>
<reference evidence="13 14" key="2">
    <citation type="journal article" date="2017" name="Genome Biol.">
        <title>New reference genome sequences of hot pepper reveal the massive evolution of plant disease-resistance genes by retroduplication.</title>
        <authorList>
            <person name="Kim S."/>
            <person name="Park J."/>
            <person name="Yeom S.I."/>
            <person name="Kim Y.M."/>
            <person name="Seo E."/>
            <person name="Kim K.T."/>
            <person name="Kim M.S."/>
            <person name="Lee J.M."/>
            <person name="Cheong K."/>
            <person name="Shin H.S."/>
            <person name="Kim S.B."/>
            <person name="Han K."/>
            <person name="Lee J."/>
            <person name="Park M."/>
            <person name="Lee H.A."/>
            <person name="Lee H.Y."/>
            <person name="Lee Y."/>
            <person name="Oh S."/>
            <person name="Lee J.H."/>
            <person name="Choi E."/>
            <person name="Choi E."/>
            <person name="Lee S.E."/>
            <person name="Jeon J."/>
            <person name="Kim H."/>
            <person name="Choi G."/>
            <person name="Song H."/>
            <person name="Lee J."/>
            <person name="Lee S.C."/>
            <person name="Kwon J.K."/>
            <person name="Lee H.Y."/>
            <person name="Koo N."/>
            <person name="Hong Y."/>
            <person name="Kim R.W."/>
            <person name="Kang W.H."/>
            <person name="Huh J.H."/>
            <person name="Kang B.C."/>
            <person name="Yang T.J."/>
            <person name="Lee Y.H."/>
            <person name="Bennetzen J.L."/>
            <person name="Choi D."/>
        </authorList>
    </citation>
    <scope>NUCLEOTIDE SEQUENCE [LARGE SCALE GENOMIC DNA]</scope>
    <source>
        <strain evidence="14">cv. CM334</strain>
    </source>
</reference>
<dbReference type="STRING" id="4072.A0A2G2ZG23"/>
<evidence type="ECO:0000256" key="5">
    <source>
        <dbReference type="ARBA" id="ARBA00022771"/>
    </source>
</evidence>
<dbReference type="GO" id="GO:0008270">
    <property type="term" value="F:zinc ion binding"/>
    <property type="evidence" value="ECO:0007669"/>
    <property type="project" value="UniProtKB-KW"/>
</dbReference>
<dbReference type="EMBL" id="AYRZ02000005">
    <property type="protein sequence ID" value="PHT80953.1"/>
    <property type="molecule type" value="Genomic_DNA"/>
</dbReference>
<evidence type="ECO:0000256" key="6">
    <source>
        <dbReference type="ARBA" id="ARBA00022833"/>
    </source>
</evidence>
<keyword evidence="3" id="KW-0808">Transferase</keyword>
<dbReference type="SUPFAM" id="SSF57850">
    <property type="entry name" value="RING/U-box"/>
    <property type="match status" value="1"/>
</dbReference>
<name>A0A2G2ZG23_CAPAN</name>
<keyword evidence="8" id="KW-0805">Transcription regulation</keyword>
<evidence type="ECO:0000256" key="2">
    <source>
        <dbReference type="ARBA" id="ARBA00013184"/>
    </source>
</evidence>
<dbReference type="InterPro" id="IPR013178">
    <property type="entry name" value="Histone_AcTrfase_Rtt109/CBP"/>
</dbReference>
<evidence type="ECO:0000256" key="4">
    <source>
        <dbReference type="ARBA" id="ARBA00022723"/>
    </source>
</evidence>
<dbReference type="GO" id="GO:0006355">
    <property type="term" value="P:regulation of DNA-templated transcription"/>
    <property type="evidence" value="ECO:0007669"/>
    <property type="project" value="InterPro"/>
</dbReference>
<dbReference type="PANTHER" id="PTHR13808:SF1">
    <property type="entry name" value="HISTONE ACETYLTRANSFERASE"/>
    <property type="match status" value="1"/>
</dbReference>
<keyword evidence="6" id="KW-0862">Zinc</keyword>
<evidence type="ECO:0000313" key="14">
    <source>
        <dbReference type="Proteomes" id="UP000222542"/>
    </source>
</evidence>
<dbReference type="GO" id="GO:0004402">
    <property type="term" value="F:histone acetyltransferase activity"/>
    <property type="evidence" value="ECO:0007669"/>
    <property type="project" value="InterPro"/>
</dbReference>
<proteinExistence type="predicted"/>
<dbReference type="AlphaFoldDB" id="A0A2G2ZG23"/>
<dbReference type="Gramene" id="PHT80953">
    <property type="protein sequence ID" value="PHT80953"/>
    <property type="gene ID" value="T459_13968"/>
</dbReference>
<reference evidence="13 14" key="1">
    <citation type="journal article" date="2014" name="Nat. Genet.">
        <title>Genome sequence of the hot pepper provides insights into the evolution of pungency in Capsicum species.</title>
        <authorList>
            <person name="Kim S."/>
            <person name="Park M."/>
            <person name="Yeom S.I."/>
            <person name="Kim Y.M."/>
            <person name="Lee J.M."/>
            <person name="Lee H.A."/>
            <person name="Seo E."/>
            <person name="Choi J."/>
            <person name="Cheong K."/>
            <person name="Kim K.T."/>
            <person name="Jung K."/>
            <person name="Lee G.W."/>
            <person name="Oh S.K."/>
            <person name="Bae C."/>
            <person name="Kim S.B."/>
            <person name="Lee H.Y."/>
            <person name="Kim S.Y."/>
            <person name="Kim M.S."/>
            <person name="Kang B.C."/>
            <person name="Jo Y.D."/>
            <person name="Yang H.B."/>
            <person name="Jeong H.J."/>
            <person name="Kang W.H."/>
            <person name="Kwon J.K."/>
            <person name="Shin C."/>
            <person name="Lim J.Y."/>
            <person name="Park J.H."/>
            <person name="Huh J.H."/>
            <person name="Kim J.S."/>
            <person name="Kim B.D."/>
            <person name="Cohen O."/>
            <person name="Paran I."/>
            <person name="Suh M.C."/>
            <person name="Lee S.B."/>
            <person name="Kim Y.K."/>
            <person name="Shin Y."/>
            <person name="Noh S.J."/>
            <person name="Park J."/>
            <person name="Seo Y.S."/>
            <person name="Kwon S.Y."/>
            <person name="Kim H.A."/>
            <person name="Park J.M."/>
            <person name="Kim H.J."/>
            <person name="Choi S.B."/>
            <person name="Bosland P.W."/>
            <person name="Reeves G."/>
            <person name="Jo S.H."/>
            <person name="Lee B.W."/>
            <person name="Cho H.T."/>
            <person name="Choi H.S."/>
            <person name="Lee M.S."/>
            <person name="Yu Y."/>
            <person name="Do Choi Y."/>
            <person name="Park B.S."/>
            <person name="van Deynze A."/>
            <person name="Ashrafi H."/>
            <person name="Hill T."/>
            <person name="Kim W.T."/>
            <person name="Pai H.S."/>
            <person name="Ahn H.K."/>
            <person name="Yeam I."/>
            <person name="Giovannoni J.J."/>
            <person name="Rose J.K."/>
            <person name="Sorensen I."/>
            <person name="Lee S.J."/>
            <person name="Kim R.W."/>
            <person name="Choi I.Y."/>
            <person name="Choi B.S."/>
            <person name="Lim J.S."/>
            <person name="Lee Y.H."/>
            <person name="Choi D."/>
        </authorList>
    </citation>
    <scope>NUCLEOTIDE SEQUENCE [LARGE SCALE GENOMIC DNA]</scope>
    <source>
        <strain evidence="14">cv. CM334</strain>
    </source>
</reference>
<keyword evidence="10" id="KW-0539">Nucleus</keyword>
<keyword evidence="9" id="KW-0804">Transcription</keyword>
<dbReference type="Gene3D" id="3.30.60.90">
    <property type="match status" value="1"/>
</dbReference>
<comment type="caution">
    <text evidence="13">The sequence shown here is derived from an EMBL/GenBank/DDBJ whole genome shotgun (WGS) entry which is preliminary data.</text>
</comment>
<keyword evidence="4" id="KW-0479">Metal-binding</keyword>
<accession>A0A2G2ZG23</accession>
<evidence type="ECO:0000256" key="3">
    <source>
        <dbReference type="ARBA" id="ARBA00022679"/>
    </source>
</evidence>